<comment type="caution">
    <text evidence="4">The sequence shown here is derived from an EMBL/GenBank/DDBJ whole genome shotgun (WGS) entry which is preliminary data.</text>
</comment>
<dbReference type="SUPFAM" id="SSF82153">
    <property type="entry name" value="FAS1 domain"/>
    <property type="match status" value="2"/>
</dbReference>
<evidence type="ECO:0000259" key="3">
    <source>
        <dbReference type="PROSITE" id="PS50213"/>
    </source>
</evidence>
<evidence type="ECO:0000256" key="1">
    <source>
        <dbReference type="SAM" id="MobiDB-lite"/>
    </source>
</evidence>
<proteinExistence type="predicted"/>
<evidence type="ECO:0000313" key="5">
    <source>
        <dbReference type="Proteomes" id="UP001360953"/>
    </source>
</evidence>
<dbReference type="Proteomes" id="UP001360953">
    <property type="component" value="Unassembled WGS sequence"/>
</dbReference>
<feature type="chain" id="PRO_5045601854" evidence="2">
    <location>
        <begin position="20"/>
        <end position="423"/>
    </location>
</feature>
<reference evidence="4 5" key="1">
    <citation type="submission" date="2024-04" db="EMBL/GenBank/DDBJ databases">
        <title>Phyllosticta paracitricarpa is synonymous to the EU quarantine fungus P. citricarpa based on phylogenomic analyses.</title>
        <authorList>
            <consortium name="Lawrence Berkeley National Laboratory"/>
            <person name="Van ingen-buijs V.A."/>
            <person name="Van westerhoven A.C."/>
            <person name="Haridas S."/>
            <person name="Skiadas P."/>
            <person name="Martin F."/>
            <person name="Groenewald J.Z."/>
            <person name="Crous P.W."/>
            <person name="Seidl M.F."/>
        </authorList>
    </citation>
    <scope>NUCLEOTIDE SEQUENCE [LARGE SCALE GENOMIC DNA]</scope>
    <source>
        <strain evidence="4 5">CPC 17464</strain>
    </source>
</reference>
<feature type="compositionally biased region" description="Low complexity" evidence="1">
    <location>
        <begin position="366"/>
        <end position="390"/>
    </location>
</feature>
<dbReference type="SMART" id="SM00554">
    <property type="entry name" value="FAS1"/>
    <property type="match status" value="2"/>
</dbReference>
<dbReference type="Gene3D" id="2.30.180.10">
    <property type="entry name" value="FAS1 domain"/>
    <property type="match status" value="2"/>
</dbReference>
<evidence type="ECO:0000313" key="4">
    <source>
        <dbReference type="EMBL" id="KAK7534190.1"/>
    </source>
</evidence>
<name>A0ABR1LG57_9PEZI</name>
<gene>
    <name evidence="4" type="ORF">J3D65DRAFT_605199</name>
</gene>
<feature type="signal peptide" evidence="2">
    <location>
        <begin position="1"/>
        <end position="19"/>
    </location>
</feature>
<feature type="domain" description="FAS1" evidence="3">
    <location>
        <begin position="19"/>
        <end position="167"/>
    </location>
</feature>
<dbReference type="InterPro" id="IPR000782">
    <property type="entry name" value="FAS1_domain"/>
</dbReference>
<evidence type="ECO:0000256" key="2">
    <source>
        <dbReference type="SAM" id="SignalP"/>
    </source>
</evidence>
<dbReference type="InterPro" id="IPR050904">
    <property type="entry name" value="Adhesion/Biosynth-related"/>
</dbReference>
<dbReference type="RefSeq" id="XP_066653229.1">
    <property type="nucleotide sequence ID" value="XM_066798338.1"/>
</dbReference>
<dbReference type="PROSITE" id="PS50213">
    <property type="entry name" value="FAS1"/>
    <property type="match status" value="2"/>
</dbReference>
<feature type="domain" description="FAS1" evidence="3">
    <location>
        <begin position="169"/>
        <end position="297"/>
    </location>
</feature>
<dbReference type="PANTHER" id="PTHR10900:SF77">
    <property type="entry name" value="FI19380P1"/>
    <property type="match status" value="1"/>
</dbReference>
<dbReference type="InterPro" id="IPR036378">
    <property type="entry name" value="FAS1_dom_sf"/>
</dbReference>
<feature type="compositionally biased region" description="Gly residues" evidence="1">
    <location>
        <begin position="343"/>
        <end position="365"/>
    </location>
</feature>
<sequence length="423" mass="42953">MHFKNILLTAFASVASVHAQTIVDVLNNTPELSTLRSLITQFQDLVDTLSQARDITVVAPSNDAFTKFLNENPGADQNQDLVKNLLTYHVISGTFDAAAITGSPGPVFPPTLLTDSDYTLVSGGQRVKGAAEGSSVVFTSGLLKTSTVTQADVRFEGGVAHIVDTVLTIPAKTSETASAAGLTQLVGALQTANLVDAVDTTPDITVFAPNDDAFNAIASTVSGLSQQDLVNILTYHVVAGTVAFSPSLSDGQQIPTLNGASVTVRKEGNTVRINDATVVTADVLLKGGVAHVIDHPPSAWSSNPRPEEEEEVVGARSILRAAPAVETTHTRSRSRVLQPSGQAGAGTGPGATGGGAGGGMVGGGMNNQTNVTVPGTNFTAPGAPTPTTTPVVSTGAAVASWAGMAIDKAMAAGLAALAIGAAI</sequence>
<organism evidence="4 5">
    <name type="scientific">Phyllosticta citribraziliensis</name>
    <dbReference type="NCBI Taxonomy" id="989973"/>
    <lineage>
        <taxon>Eukaryota</taxon>
        <taxon>Fungi</taxon>
        <taxon>Dikarya</taxon>
        <taxon>Ascomycota</taxon>
        <taxon>Pezizomycotina</taxon>
        <taxon>Dothideomycetes</taxon>
        <taxon>Dothideomycetes incertae sedis</taxon>
        <taxon>Botryosphaeriales</taxon>
        <taxon>Phyllostictaceae</taxon>
        <taxon>Phyllosticta</taxon>
    </lineage>
</organism>
<keyword evidence="5" id="KW-1185">Reference proteome</keyword>
<protein>
    <submittedName>
        <fullName evidence="4">FAS1 domain-containing protein</fullName>
    </submittedName>
</protein>
<dbReference type="Pfam" id="PF02469">
    <property type="entry name" value="Fasciclin"/>
    <property type="match status" value="2"/>
</dbReference>
<dbReference type="PANTHER" id="PTHR10900">
    <property type="entry name" value="PERIOSTIN-RELATED"/>
    <property type="match status" value="1"/>
</dbReference>
<dbReference type="EMBL" id="JBBPEH010000009">
    <property type="protein sequence ID" value="KAK7534190.1"/>
    <property type="molecule type" value="Genomic_DNA"/>
</dbReference>
<dbReference type="GeneID" id="92031244"/>
<keyword evidence="2" id="KW-0732">Signal</keyword>
<accession>A0ABR1LG57</accession>
<feature type="region of interest" description="Disordered" evidence="1">
    <location>
        <begin position="325"/>
        <end position="390"/>
    </location>
</feature>